<comment type="caution">
    <text evidence="1">The sequence shown here is derived from an EMBL/GenBank/DDBJ whole genome shotgun (WGS) entry which is preliminary data.</text>
</comment>
<name>A0ABR2MRG4_9ASPA</name>
<protein>
    <submittedName>
        <fullName evidence="1">Uncharacterized protein</fullName>
    </submittedName>
</protein>
<evidence type="ECO:0000313" key="2">
    <source>
        <dbReference type="Proteomes" id="UP001412067"/>
    </source>
</evidence>
<sequence>MGPVEGATANLMLPHGLITSYKPKMWHGGRVEVIHSLVSEDENGEVMIHEGSPWMSDVWLTVDPLNGHLPRGLLF</sequence>
<dbReference type="EMBL" id="JBBWWR010000005">
    <property type="protein sequence ID" value="KAK8966720.1"/>
    <property type="molecule type" value="Genomic_DNA"/>
</dbReference>
<organism evidence="1 2">
    <name type="scientific">Platanthera guangdongensis</name>
    <dbReference type="NCBI Taxonomy" id="2320717"/>
    <lineage>
        <taxon>Eukaryota</taxon>
        <taxon>Viridiplantae</taxon>
        <taxon>Streptophyta</taxon>
        <taxon>Embryophyta</taxon>
        <taxon>Tracheophyta</taxon>
        <taxon>Spermatophyta</taxon>
        <taxon>Magnoliopsida</taxon>
        <taxon>Liliopsida</taxon>
        <taxon>Asparagales</taxon>
        <taxon>Orchidaceae</taxon>
        <taxon>Orchidoideae</taxon>
        <taxon>Orchideae</taxon>
        <taxon>Orchidinae</taxon>
        <taxon>Platanthera</taxon>
    </lineage>
</organism>
<dbReference type="Proteomes" id="UP001412067">
    <property type="component" value="Unassembled WGS sequence"/>
</dbReference>
<reference evidence="1 2" key="1">
    <citation type="journal article" date="2022" name="Nat. Plants">
        <title>Genomes of leafy and leafless Platanthera orchids illuminate the evolution of mycoheterotrophy.</title>
        <authorList>
            <person name="Li M.H."/>
            <person name="Liu K.W."/>
            <person name="Li Z."/>
            <person name="Lu H.C."/>
            <person name="Ye Q.L."/>
            <person name="Zhang D."/>
            <person name="Wang J.Y."/>
            <person name="Li Y.F."/>
            <person name="Zhong Z.M."/>
            <person name="Liu X."/>
            <person name="Yu X."/>
            <person name="Liu D.K."/>
            <person name="Tu X.D."/>
            <person name="Liu B."/>
            <person name="Hao Y."/>
            <person name="Liao X.Y."/>
            <person name="Jiang Y.T."/>
            <person name="Sun W.H."/>
            <person name="Chen J."/>
            <person name="Chen Y.Q."/>
            <person name="Ai Y."/>
            <person name="Zhai J.W."/>
            <person name="Wu S.S."/>
            <person name="Zhou Z."/>
            <person name="Hsiao Y.Y."/>
            <person name="Wu W.L."/>
            <person name="Chen Y.Y."/>
            <person name="Lin Y.F."/>
            <person name="Hsu J.L."/>
            <person name="Li C.Y."/>
            <person name="Wang Z.W."/>
            <person name="Zhao X."/>
            <person name="Zhong W.Y."/>
            <person name="Ma X.K."/>
            <person name="Ma L."/>
            <person name="Huang J."/>
            <person name="Chen G.Z."/>
            <person name="Huang M.Z."/>
            <person name="Huang L."/>
            <person name="Peng D.H."/>
            <person name="Luo Y.B."/>
            <person name="Zou S.Q."/>
            <person name="Chen S.P."/>
            <person name="Lan S."/>
            <person name="Tsai W.C."/>
            <person name="Van de Peer Y."/>
            <person name="Liu Z.J."/>
        </authorList>
    </citation>
    <scope>NUCLEOTIDE SEQUENCE [LARGE SCALE GENOMIC DNA]</scope>
    <source>
        <strain evidence="1">Lor288</strain>
    </source>
</reference>
<keyword evidence="2" id="KW-1185">Reference proteome</keyword>
<evidence type="ECO:0000313" key="1">
    <source>
        <dbReference type="EMBL" id="KAK8966720.1"/>
    </source>
</evidence>
<gene>
    <name evidence="1" type="ORF">KSP40_PGU017500</name>
</gene>
<accession>A0ABR2MRG4</accession>
<proteinExistence type="predicted"/>